<evidence type="ECO:0000256" key="2">
    <source>
        <dbReference type="ARBA" id="ARBA00022692"/>
    </source>
</evidence>
<keyword evidence="2 5" id="KW-0812">Transmembrane</keyword>
<evidence type="ECO:0000256" key="5">
    <source>
        <dbReference type="SAM" id="Phobius"/>
    </source>
</evidence>
<proteinExistence type="predicted"/>
<accession>A0A3S2WTS1</accession>
<dbReference type="Proteomes" id="UP000288587">
    <property type="component" value="Unassembled WGS sequence"/>
</dbReference>
<comment type="subcellular location">
    <subcellularLocation>
        <location evidence="1">Membrane</location>
    </subcellularLocation>
</comment>
<dbReference type="AlphaFoldDB" id="A0A3S2WTS1"/>
<dbReference type="GO" id="GO:0016020">
    <property type="term" value="C:membrane"/>
    <property type="evidence" value="ECO:0007669"/>
    <property type="project" value="UniProtKB-SubCell"/>
</dbReference>
<protein>
    <submittedName>
        <fullName evidence="7">Fatty acid hydroxylase family protein</fullName>
    </submittedName>
</protein>
<keyword evidence="8" id="KW-1185">Reference proteome</keyword>
<organism evidence="7 8">
    <name type="scientific">Inhella crocodyli</name>
    <dbReference type="NCBI Taxonomy" id="2499851"/>
    <lineage>
        <taxon>Bacteria</taxon>
        <taxon>Pseudomonadati</taxon>
        <taxon>Pseudomonadota</taxon>
        <taxon>Betaproteobacteria</taxon>
        <taxon>Burkholderiales</taxon>
        <taxon>Sphaerotilaceae</taxon>
        <taxon>Inhella</taxon>
    </lineage>
</organism>
<evidence type="ECO:0000259" key="6">
    <source>
        <dbReference type="Pfam" id="PF04116"/>
    </source>
</evidence>
<dbReference type="Pfam" id="PF04116">
    <property type="entry name" value="FA_hydroxylase"/>
    <property type="match status" value="1"/>
</dbReference>
<keyword evidence="4 5" id="KW-0472">Membrane</keyword>
<name>A0A3S2WTS1_9BURK</name>
<dbReference type="InterPro" id="IPR006694">
    <property type="entry name" value="Fatty_acid_hydroxylase"/>
</dbReference>
<keyword evidence="3 5" id="KW-1133">Transmembrane helix</keyword>
<comment type="caution">
    <text evidence="7">The sequence shown here is derived from an EMBL/GenBank/DDBJ whole genome shotgun (WGS) entry which is preliminary data.</text>
</comment>
<dbReference type="PANTHER" id="PTHR11863">
    <property type="entry name" value="STEROL DESATURASE"/>
    <property type="match status" value="1"/>
</dbReference>
<evidence type="ECO:0000256" key="4">
    <source>
        <dbReference type="ARBA" id="ARBA00023136"/>
    </source>
</evidence>
<dbReference type="InterPro" id="IPR050307">
    <property type="entry name" value="Sterol_Desaturase_Related"/>
</dbReference>
<dbReference type="GO" id="GO:0016491">
    <property type="term" value="F:oxidoreductase activity"/>
    <property type="evidence" value="ECO:0007669"/>
    <property type="project" value="InterPro"/>
</dbReference>
<gene>
    <name evidence="7" type="ORF">EOD73_01340</name>
</gene>
<feature type="transmembrane region" description="Helical" evidence="5">
    <location>
        <begin position="29"/>
        <end position="47"/>
    </location>
</feature>
<evidence type="ECO:0000256" key="3">
    <source>
        <dbReference type="ARBA" id="ARBA00022989"/>
    </source>
</evidence>
<evidence type="ECO:0000256" key="1">
    <source>
        <dbReference type="ARBA" id="ARBA00004370"/>
    </source>
</evidence>
<dbReference type="GO" id="GO:0005506">
    <property type="term" value="F:iron ion binding"/>
    <property type="evidence" value="ECO:0007669"/>
    <property type="project" value="InterPro"/>
</dbReference>
<evidence type="ECO:0000313" key="8">
    <source>
        <dbReference type="Proteomes" id="UP000288587"/>
    </source>
</evidence>
<feature type="domain" description="Fatty acid hydroxylase" evidence="6">
    <location>
        <begin position="110"/>
        <end position="244"/>
    </location>
</feature>
<dbReference type="EMBL" id="SACM01000001">
    <property type="protein sequence ID" value="RVT87701.1"/>
    <property type="molecule type" value="Genomic_DNA"/>
</dbReference>
<dbReference type="GO" id="GO:0008610">
    <property type="term" value="P:lipid biosynthetic process"/>
    <property type="evidence" value="ECO:0007669"/>
    <property type="project" value="InterPro"/>
</dbReference>
<reference evidence="7 8" key="1">
    <citation type="submission" date="2019-01" db="EMBL/GenBank/DDBJ databases">
        <authorList>
            <person name="Chen W.-M."/>
        </authorList>
    </citation>
    <scope>NUCLEOTIDE SEQUENCE [LARGE SCALE GENOMIC DNA]</scope>
    <source>
        <strain evidence="7 8">CCP-18</strain>
    </source>
</reference>
<evidence type="ECO:0000313" key="7">
    <source>
        <dbReference type="EMBL" id="RVT87701.1"/>
    </source>
</evidence>
<sequence length="283" mass="31397">MARWLYGIAVGGGLALVLLEPQVPLPMAAWVTAWSAVVLALGAWLSWRLPFEARWHEAQGDVAVDTANAALIVGLVDPLLRALLPVAVVALSGTGEASWPAAGWAWGGQVAVAVLWMEFAKYWSHRAHHEWAPLWRFHAWHHSSRRLYWLNNFRLHPVNHALQLALSLGPLLWLGVPDTVLLGALALTQPVVVLQHLNLDVHHGLWSRLFSTHELHRWHHSTEPAEANANYGSALVLWDQVFGTYRRHPAGRGPVKVGLFEASRHRRGRSEGFGWPGCCGPVT</sequence>